<feature type="compositionally biased region" description="Basic residues" evidence="1">
    <location>
        <begin position="1"/>
        <end position="13"/>
    </location>
</feature>
<evidence type="ECO:0000313" key="3">
    <source>
        <dbReference type="EMBL" id="KAI1692036.1"/>
    </source>
</evidence>
<dbReference type="Proteomes" id="UP001201812">
    <property type="component" value="Unassembled WGS sequence"/>
</dbReference>
<feature type="transmembrane region" description="Helical" evidence="2">
    <location>
        <begin position="135"/>
        <end position="153"/>
    </location>
</feature>
<evidence type="ECO:0000256" key="2">
    <source>
        <dbReference type="SAM" id="Phobius"/>
    </source>
</evidence>
<feature type="region of interest" description="Disordered" evidence="1">
    <location>
        <begin position="1"/>
        <end position="31"/>
    </location>
</feature>
<accession>A0AAD4MEY0</accession>
<proteinExistence type="predicted"/>
<keyword evidence="2" id="KW-0472">Membrane</keyword>
<evidence type="ECO:0000256" key="1">
    <source>
        <dbReference type="SAM" id="MobiDB-lite"/>
    </source>
</evidence>
<keyword evidence="2" id="KW-0812">Transmembrane</keyword>
<name>A0AAD4MEY0_9BILA</name>
<dbReference type="AlphaFoldDB" id="A0AAD4MEY0"/>
<gene>
    <name evidence="3" type="ORF">DdX_21476</name>
</gene>
<evidence type="ECO:0000313" key="4">
    <source>
        <dbReference type="Proteomes" id="UP001201812"/>
    </source>
</evidence>
<sequence>MPARTPKRPHYLRRNWNDSRPRRSCSHRGEGCRPRRTAMIRFPLNVRQAMIVDFAGTGATAVLAIVAAGFTADLTGLPEALIRGAGLALVPFLALVLAMAVKPARGGVVAVIAINIAWVIASFATMAFFVSPNAFGYAFITAQALAVALFAELQILALRNEGKAAGAYA</sequence>
<protein>
    <submittedName>
        <fullName evidence="3">Uncharacterized protein</fullName>
    </submittedName>
</protein>
<feature type="transmembrane region" description="Helical" evidence="2">
    <location>
        <begin position="80"/>
        <end position="101"/>
    </location>
</feature>
<organism evidence="3 4">
    <name type="scientific">Ditylenchus destructor</name>
    <dbReference type="NCBI Taxonomy" id="166010"/>
    <lineage>
        <taxon>Eukaryota</taxon>
        <taxon>Metazoa</taxon>
        <taxon>Ecdysozoa</taxon>
        <taxon>Nematoda</taxon>
        <taxon>Chromadorea</taxon>
        <taxon>Rhabditida</taxon>
        <taxon>Tylenchina</taxon>
        <taxon>Tylenchomorpha</taxon>
        <taxon>Sphaerularioidea</taxon>
        <taxon>Anguinidae</taxon>
        <taxon>Anguininae</taxon>
        <taxon>Ditylenchus</taxon>
    </lineage>
</organism>
<feature type="compositionally biased region" description="Basic and acidic residues" evidence="1">
    <location>
        <begin position="15"/>
        <end position="31"/>
    </location>
</feature>
<reference evidence="3" key="1">
    <citation type="submission" date="2022-01" db="EMBL/GenBank/DDBJ databases">
        <title>Genome Sequence Resource for Two Populations of Ditylenchus destructor, the Migratory Endoparasitic Phytonematode.</title>
        <authorList>
            <person name="Zhang H."/>
            <person name="Lin R."/>
            <person name="Xie B."/>
        </authorList>
    </citation>
    <scope>NUCLEOTIDE SEQUENCE</scope>
    <source>
        <strain evidence="3">BazhouSP</strain>
    </source>
</reference>
<feature type="transmembrane region" description="Helical" evidence="2">
    <location>
        <begin position="49"/>
        <end position="68"/>
    </location>
</feature>
<keyword evidence="4" id="KW-1185">Reference proteome</keyword>
<keyword evidence="2" id="KW-1133">Transmembrane helix</keyword>
<feature type="transmembrane region" description="Helical" evidence="2">
    <location>
        <begin position="108"/>
        <end position="129"/>
    </location>
</feature>
<comment type="caution">
    <text evidence="3">The sequence shown here is derived from an EMBL/GenBank/DDBJ whole genome shotgun (WGS) entry which is preliminary data.</text>
</comment>
<dbReference type="EMBL" id="JAKKPZ010000833">
    <property type="protein sequence ID" value="KAI1692036.1"/>
    <property type="molecule type" value="Genomic_DNA"/>
</dbReference>